<comment type="caution">
    <text evidence="1">The sequence shown here is derived from an EMBL/GenBank/DDBJ whole genome shotgun (WGS) entry which is preliminary data.</text>
</comment>
<accession>A0ACB6UZT1</accession>
<reference evidence="1 2" key="1">
    <citation type="journal article" date="2020" name="Front. Microbiol.">
        <title>Phenotypic and Genetic Characterization of the Cheese Ripening Yeast Geotrichum candidum.</title>
        <authorList>
            <person name="Perkins V."/>
            <person name="Vignola S."/>
            <person name="Lessard M.H."/>
            <person name="Plante P.L."/>
            <person name="Corbeil J."/>
            <person name="Dugat-Bony E."/>
            <person name="Frenette M."/>
            <person name="Labrie S."/>
        </authorList>
    </citation>
    <scope>NUCLEOTIDE SEQUENCE [LARGE SCALE GENOMIC DNA]</scope>
    <source>
        <strain evidence="1 2">LMA-1147</strain>
    </source>
</reference>
<sequence length="74" mass="8233">MDNNDEDEYLYGSEPSAKKQKTEEVPEYEDDSDDESIEFIINSKPGEKAEAPQQQGPYSNVAPTAMTGTDKSKN</sequence>
<name>A0ACB6UZT1_9ASCO</name>
<proteinExistence type="predicted"/>
<dbReference type="EMBL" id="QVQA01000220">
    <property type="protein sequence ID" value="KAF5093594.1"/>
    <property type="molecule type" value="Genomic_DNA"/>
</dbReference>
<evidence type="ECO:0000313" key="1">
    <source>
        <dbReference type="EMBL" id="KAF5093594.1"/>
    </source>
</evidence>
<keyword evidence="2" id="KW-1185">Reference proteome</keyword>
<protein>
    <submittedName>
        <fullName evidence="1">Uncharacterized protein</fullName>
    </submittedName>
</protein>
<organism evidence="1 2">
    <name type="scientific">Geotrichum galactomycetum</name>
    <dbReference type="NCBI Taxonomy" id="27317"/>
    <lineage>
        <taxon>Eukaryota</taxon>
        <taxon>Fungi</taxon>
        <taxon>Dikarya</taxon>
        <taxon>Ascomycota</taxon>
        <taxon>Saccharomycotina</taxon>
        <taxon>Dipodascomycetes</taxon>
        <taxon>Dipodascales</taxon>
        <taxon>Dipodascaceae</taxon>
        <taxon>Geotrichum</taxon>
    </lineage>
</organism>
<gene>
    <name evidence="1" type="ORF">D0Z00_003981</name>
</gene>
<dbReference type="Proteomes" id="UP000744676">
    <property type="component" value="Unassembled WGS sequence"/>
</dbReference>
<evidence type="ECO:0000313" key="2">
    <source>
        <dbReference type="Proteomes" id="UP000744676"/>
    </source>
</evidence>